<dbReference type="Gene3D" id="1.20.120.530">
    <property type="entry name" value="GntR ligand-binding domain-like"/>
    <property type="match status" value="1"/>
</dbReference>
<keyword evidence="2" id="KW-0238">DNA-binding</keyword>
<evidence type="ECO:0000313" key="6">
    <source>
        <dbReference type="Proteomes" id="UP000178622"/>
    </source>
</evidence>
<dbReference type="Pfam" id="PF00392">
    <property type="entry name" value="GntR"/>
    <property type="match status" value="1"/>
</dbReference>
<protein>
    <recommendedName>
        <fullName evidence="4">HTH gntR-type domain-containing protein</fullName>
    </recommendedName>
</protein>
<dbReference type="InterPro" id="IPR036390">
    <property type="entry name" value="WH_DNA-bd_sf"/>
</dbReference>
<reference evidence="6" key="1">
    <citation type="submission" date="2016-09" db="EMBL/GenBank/DDBJ databases">
        <title>Draft genome sequence of a novel species of the family Streptococcaceae isolated from flowers.</title>
        <authorList>
            <person name="Chuah L.-O."/>
            <person name="Yap K.-P."/>
            <person name="Thong K.L."/>
            <person name="Liong M.T."/>
            <person name="Ahmad R."/>
            <person name="Rusul G."/>
        </authorList>
    </citation>
    <scope>NUCLEOTIDE SEQUENCE [LARGE SCALE GENOMIC DNA]</scope>
    <source>
        <strain evidence="6">DF1</strain>
    </source>
</reference>
<dbReference type="RefSeq" id="WP_070793368.1">
    <property type="nucleotide sequence ID" value="NZ_MKIR01000026.1"/>
</dbReference>
<keyword evidence="3" id="KW-0804">Transcription</keyword>
<evidence type="ECO:0000256" key="3">
    <source>
        <dbReference type="ARBA" id="ARBA00023163"/>
    </source>
</evidence>
<keyword evidence="6" id="KW-1185">Reference proteome</keyword>
<dbReference type="SUPFAM" id="SSF46785">
    <property type="entry name" value="Winged helix' DNA-binding domain"/>
    <property type="match status" value="1"/>
</dbReference>
<keyword evidence="1" id="KW-0805">Transcription regulation</keyword>
<name>A0A1E8GJC8_9LACT</name>
<dbReference type="GO" id="GO:0003700">
    <property type="term" value="F:DNA-binding transcription factor activity"/>
    <property type="evidence" value="ECO:0007669"/>
    <property type="project" value="InterPro"/>
</dbReference>
<dbReference type="PROSITE" id="PS50949">
    <property type="entry name" value="HTH_GNTR"/>
    <property type="match status" value="1"/>
</dbReference>
<dbReference type="Pfam" id="PF07729">
    <property type="entry name" value="FCD"/>
    <property type="match status" value="1"/>
</dbReference>
<accession>A0A1E8GJC8</accession>
<organism evidence="5 6">
    <name type="scientific">Floricoccus tropicus</name>
    <dbReference type="NCBI Taxonomy" id="1859473"/>
    <lineage>
        <taxon>Bacteria</taxon>
        <taxon>Bacillati</taxon>
        <taxon>Bacillota</taxon>
        <taxon>Bacilli</taxon>
        <taxon>Lactobacillales</taxon>
        <taxon>Streptococcaceae</taxon>
        <taxon>Floricoccus</taxon>
    </lineage>
</organism>
<dbReference type="PANTHER" id="PTHR43537:SF5">
    <property type="entry name" value="UXU OPERON TRANSCRIPTIONAL REGULATOR"/>
    <property type="match status" value="1"/>
</dbReference>
<dbReference type="AlphaFoldDB" id="A0A1E8GJC8"/>
<evidence type="ECO:0000259" key="4">
    <source>
        <dbReference type="PROSITE" id="PS50949"/>
    </source>
</evidence>
<sequence length="235" mass="27210">MNQVTELFLSHLDLSLDKSLHEIVYDAFYKMIITGKIPAGTRINEKQISVYSNISRTPIRQALKQLETEKLVAYGLGNKNGAVVLGITQSDVQEIFAIRKSFETLATIEASKKMTKSDFAELEKIVSDAEEFYEKGEFDLIRQNFKEFNNLIFEKARMFRIQNIIETLKVYQLYFHEITTISDSRTKQAIDEHREIYNLMLEQNEPEIERLIDKHLGSSADFIVSVIDDEEENVN</sequence>
<dbReference type="Gene3D" id="1.10.10.10">
    <property type="entry name" value="Winged helix-like DNA-binding domain superfamily/Winged helix DNA-binding domain"/>
    <property type="match status" value="1"/>
</dbReference>
<comment type="caution">
    <text evidence="5">The sequence shown here is derived from an EMBL/GenBank/DDBJ whole genome shotgun (WGS) entry which is preliminary data.</text>
</comment>
<proteinExistence type="predicted"/>
<dbReference type="PANTHER" id="PTHR43537">
    <property type="entry name" value="TRANSCRIPTIONAL REGULATOR, GNTR FAMILY"/>
    <property type="match status" value="1"/>
</dbReference>
<dbReference type="EMBL" id="MKIR01000026">
    <property type="protein sequence ID" value="OFI48365.1"/>
    <property type="molecule type" value="Genomic_DNA"/>
</dbReference>
<evidence type="ECO:0000256" key="1">
    <source>
        <dbReference type="ARBA" id="ARBA00023015"/>
    </source>
</evidence>
<dbReference type="SMART" id="SM00895">
    <property type="entry name" value="FCD"/>
    <property type="match status" value="1"/>
</dbReference>
<dbReference type="OrthoDB" id="9781630at2"/>
<dbReference type="SUPFAM" id="SSF48008">
    <property type="entry name" value="GntR ligand-binding domain-like"/>
    <property type="match status" value="1"/>
</dbReference>
<dbReference type="InterPro" id="IPR011711">
    <property type="entry name" value="GntR_C"/>
</dbReference>
<gene>
    <name evidence="5" type="ORF">BG261_08775</name>
</gene>
<feature type="domain" description="HTH gntR-type" evidence="4">
    <location>
        <begin position="18"/>
        <end position="87"/>
    </location>
</feature>
<dbReference type="InterPro" id="IPR000524">
    <property type="entry name" value="Tscrpt_reg_HTH_GntR"/>
</dbReference>
<evidence type="ECO:0000256" key="2">
    <source>
        <dbReference type="ARBA" id="ARBA00023125"/>
    </source>
</evidence>
<dbReference type="GO" id="GO:0003677">
    <property type="term" value="F:DNA binding"/>
    <property type="evidence" value="ECO:0007669"/>
    <property type="project" value="UniProtKB-KW"/>
</dbReference>
<dbReference type="Proteomes" id="UP000178622">
    <property type="component" value="Unassembled WGS sequence"/>
</dbReference>
<dbReference type="InterPro" id="IPR036388">
    <property type="entry name" value="WH-like_DNA-bd_sf"/>
</dbReference>
<dbReference type="SMART" id="SM00345">
    <property type="entry name" value="HTH_GNTR"/>
    <property type="match status" value="1"/>
</dbReference>
<dbReference type="STRING" id="1859473.BG261_08775"/>
<dbReference type="InterPro" id="IPR008920">
    <property type="entry name" value="TF_FadR/GntR_C"/>
</dbReference>
<evidence type="ECO:0000313" key="5">
    <source>
        <dbReference type="EMBL" id="OFI48365.1"/>
    </source>
</evidence>